<name>A0ABU1SNY3_9HYPH</name>
<keyword evidence="2" id="KW-1185">Reference proteome</keyword>
<protein>
    <submittedName>
        <fullName evidence="1">Uncharacterized protein</fullName>
    </submittedName>
</protein>
<evidence type="ECO:0000313" key="2">
    <source>
        <dbReference type="Proteomes" id="UP001250791"/>
    </source>
</evidence>
<comment type="caution">
    <text evidence="1">The sequence shown here is derived from an EMBL/GenBank/DDBJ whole genome shotgun (WGS) entry which is preliminary data.</text>
</comment>
<reference evidence="1 2" key="1">
    <citation type="submission" date="2023-07" db="EMBL/GenBank/DDBJ databases">
        <title>Sorghum-associated microbial communities from plants grown in Nebraska, USA.</title>
        <authorList>
            <person name="Schachtman D."/>
        </authorList>
    </citation>
    <scope>NUCLEOTIDE SEQUENCE [LARGE SCALE GENOMIC DNA]</scope>
    <source>
        <strain evidence="1 2">3199</strain>
    </source>
</reference>
<accession>A0ABU1SNY3</accession>
<dbReference type="Proteomes" id="UP001250791">
    <property type="component" value="Unassembled WGS sequence"/>
</dbReference>
<sequence length="59" mass="6494">MPALEAIVIYIDPFVARDEGTVDAVNTLESKTELIALPLNLRQSFGCPVDIDKIDRHGL</sequence>
<dbReference type="EMBL" id="JAVDUP010000002">
    <property type="protein sequence ID" value="MDR6900644.1"/>
    <property type="molecule type" value="Genomic_DNA"/>
</dbReference>
<evidence type="ECO:0000313" key="1">
    <source>
        <dbReference type="EMBL" id="MDR6900644.1"/>
    </source>
</evidence>
<gene>
    <name evidence="1" type="ORF">J2W52_002259</name>
</gene>
<proteinExistence type="predicted"/>
<organism evidence="1 2">
    <name type="scientific">Rhizobium miluonense</name>
    <dbReference type="NCBI Taxonomy" id="411945"/>
    <lineage>
        <taxon>Bacteria</taxon>
        <taxon>Pseudomonadati</taxon>
        <taxon>Pseudomonadota</taxon>
        <taxon>Alphaproteobacteria</taxon>
        <taxon>Hyphomicrobiales</taxon>
        <taxon>Rhizobiaceae</taxon>
        <taxon>Rhizobium/Agrobacterium group</taxon>
        <taxon>Rhizobium</taxon>
    </lineage>
</organism>